<accession>A0A0D2LNX7</accession>
<proteinExistence type="predicted"/>
<dbReference type="AlphaFoldDB" id="A0A0D2LNX7"/>
<keyword evidence="3" id="KW-1185">Reference proteome</keyword>
<feature type="region of interest" description="Disordered" evidence="1">
    <location>
        <begin position="1"/>
        <end position="75"/>
    </location>
</feature>
<reference evidence="3" key="1">
    <citation type="submission" date="2014-04" db="EMBL/GenBank/DDBJ databases">
        <title>Evolutionary Origins and Diversification of the Mycorrhizal Mutualists.</title>
        <authorList>
            <consortium name="DOE Joint Genome Institute"/>
            <consortium name="Mycorrhizal Genomics Consortium"/>
            <person name="Kohler A."/>
            <person name="Kuo A."/>
            <person name="Nagy L.G."/>
            <person name="Floudas D."/>
            <person name="Copeland A."/>
            <person name="Barry K.W."/>
            <person name="Cichocki N."/>
            <person name="Veneault-Fourrey C."/>
            <person name="LaButti K."/>
            <person name="Lindquist E.A."/>
            <person name="Lipzen A."/>
            <person name="Lundell T."/>
            <person name="Morin E."/>
            <person name="Murat C."/>
            <person name="Riley R."/>
            <person name="Ohm R."/>
            <person name="Sun H."/>
            <person name="Tunlid A."/>
            <person name="Henrissat B."/>
            <person name="Grigoriev I.V."/>
            <person name="Hibbett D.S."/>
            <person name="Martin F."/>
        </authorList>
    </citation>
    <scope>NUCLEOTIDE SEQUENCE [LARGE SCALE GENOMIC DNA]</scope>
    <source>
        <strain evidence="3">FD-334 SS-4</strain>
    </source>
</reference>
<dbReference type="Proteomes" id="UP000054270">
    <property type="component" value="Unassembled WGS sequence"/>
</dbReference>
<dbReference type="OMA" id="DPEGWHA"/>
<name>A0A0D2LNX7_HYPSF</name>
<evidence type="ECO:0000256" key="1">
    <source>
        <dbReference type="SAM" id="MobiDB-lite"/>
    </source>
</evidence>
<evidence type="ECO:0008006" key="4">
    <source>
        <dbReference type="Google" id="ProtNLM"/>
    </source>
</evidence>
<dbReference type="OrthoDB" id="3262423at2759"/>
<evidence type="ECO:0000313" key="2">
    <source>
        <dbReference type="EMBL" id="KJA29762.1"/>
    </source>
</evidence>
<sequence length="537" mass="57306">MTLRPPRYSVIDAASGASTPSTSPRPAYDAPPLETSTSLDSASLRAERRPPRYSAVFERERRRRPRAPGSPRAVSPQLHEYHLRHGGAKAAPYATLRVYSRASASPSGASVAVGAATASSLRVPKFSGADLVQGSLDLNLETPQNINAISLSLRGRIITSAYDGGSHTFLEHPIAAWTRAHGDPRTMLLAPVGGVTAGAARPKKFDGKLAGSYSWPFSFPFPHEVLTGGAGGASPTPQSFAEKHVRGSVQYELVLRMSHGLLRSDSKLHAPVIYLPEITPAPSSGLRQLAYAENMGMAGPDVDPEGWHALPTVTVRGTIFRERSIKLHCTLSLANPLTYTRGTIIPCHLALESSDTQGLDVLAAPKGLAVRLIRRVQYYDDTAVPTQPRATGAGADKAGSIVEISFEVEAAVWWVNAATGGAPSARRRELEGEIHLDKDLQPTCDFALFKVSYAVELLPFATPVFQLQVKGSGSSSPTLKKFPEETLISHPVTIATLHGEGPIPVAYTQPTPRASKKIQARTYSPGSSVVAGVGIYI</sequence>
<dbReference type="Gene3D" id="2.60.40.640">
    <property type="match status" value="1"/>
</dbReference>
<evidence type="ECO:0000313" key="3">
    <source>
        <dbReference type="Proteomes" id="UP000054270"/>
    </source>
</evidence>
<feature type="compositionally biased region" description="Low complexity" evidence="1">
    <location>
        <begin position="13"/>
        <end position="27"/>
    </location>
</feature>
<protein>
    <recommendedName>
        <fullName evidence="4">Arrestin-like N-terminal domain-containing protein</fullName>
    </recommendedName>
</protein>
<dbReference type="InterPro" id="IPR014752">
    <property type="entry name" value="Arrestin-like_C"/>
</dbReference>
<dbReference type="EMBL" id="KN817518">
    <property type="protein sequence ID" value="KJA29762.1"/>
    <property type="molecule type" value="Genomic_DNA"/>
</dbReference>
<gene>
    <name evidence="2" type="ORF">HYPSUDRAFT_126254</name>
</gene>
<organism evidence="2 3">
    <name type="scientific">Hypholoma sublateritium (strain FD-334 SS-4)</name>
    <dbReference type="NCBI Taxonomy" id="945553"/>
    <lineage>
        <taxon>Eukaryota</taxon>
        <taxon>Fungi</taxon>
        <taxon>Dikarya</taxon>
        <taxon>Basidiomycota</taxon>
        <taxon>Agaricomycotina</taxon>
        <taxon>Agaricomycetes</taxon>
        <taxon>Agaricomycetidae</taxon>
        <taxon>Agaricales</taxon>
        <taxon>Agaricineae</taxon>
        <taxon>Strophariaceae</taxon>
        <taxon>Hypholoma</taxon>
    </lineage>
</organism>